<feature type="region of interest" description="Disordered" evidence="1">
    <location>
        <begin position="786"/>
        <end position="935"/>
    </location>
</feature>
<dbReference type="Proteomes" id="UP000186601">
    <property type="component" value="Unassembled WGS sequence"/>
</dbReference>
<feature type="compositionally biased region" description="Polar residues" evidence="1">
    <location>
        <begin position="797"/>
        <end position="812"/>
    </location>
</feature>
<accession>A0A2R6NIE9</accession>
<reference evidence="2 3" key="1">
    <citation type="submission" date="2018-02" db="EMBL/GenBank/DDBJ databases">
        <title>Genome sequence of the basidiomycete white-rot fungus Phlebia centrifuga.</title>
        <authorList>
            <person name="Granchi Z."/>
            <person name="Peng M."/>
            <person name="de Vries R.P."/>
            <person name="Hilden K."/>
            <person name="Makela M.R."/>
            <person name="Grigoriev I."/>
            <person name="Riley R."/>
        </authorList>
    </citation>
    <scope>NUCLEOTIDE SEQUENCE [LARGE SCALE GENOMIC DNA]</scope>
    <source>
        <strain evidence="2 3">FBCC195</strain>
    </source>
</reference>
<name>A0A2R6NIE9_9APHY</name>
<organism evidence="2 3">
    <name type="scientific">Hermanssonia centrifuga</name>
    <dbReference type="NCBI Taxonomy" id="98765"/>
    <lineage>
        <taxon>Eukaryota</taxon>
        <taxon>Fungi</taxon>
        <taxon>Dikarya</taxon>
        <taxon>Basidiomycota</taxon>
        <taxon>Agaricomycotina</taxon>
        <taxon>Agaricomycetes</taxon>
        <taxon>Polyporales</taxon>
        <taxon>Meruliaceae</taxon>
        <taxon>Hermanssonia</taxon>
    </lineage>
</organism>
<evidence type="ECO:0000256" key="1">
    <source>
        <dbReference type="SAM" id="MobiDB-lite"/>
    </source>
</evidence>
<evidence type="ECO:0000313" key="2">
    <source>
        <dbReference type="EMBL" id="PSR72164.1"/>
    </source>
</evidence>
<dbReference type="STRING" id="98765.A0A2R6NIE9"/>
<keyword evidence="3" id="KW-1185">Reference proteome</keyword>
<dbReference type="AlphaFoldDB" id="A0A2R6NIE9"/>
<feature type="compositionally biased region" description="Low complexity" evidence="1">
    <location>
        <begin position="834"/>
        <end position="851"/>
    </location>
</feature>
<dbReference type="EMBL" id="MLYV02001209">
    <property type="protein sequence ID" value="PSR72164.1"/>
    <property type="molecule type" value="Genomic_DNA"/>
</dbReference>
<feature type="compositionally biased region" description="Polar residues" evidence="1">
    <location>
        <begin position="923"/>
        <end position="935"/>
    </location>
</feature>
<sequence length="935" mass="103827">MCFGDNNAPHAIRLFNAQLKAHWENANDCFTHHGSTLKPEDKYKSSFALAKYYYGKHRDGSQASKSDMMFYASFGSPSLVFVCDHEVILRLVIEEGHYNTNFAKASDQSVADRAHNQSLKQVEIDFRVSFTFSTVASRDSAKIGDGLHTYRVLDLHLLQTDLVTTSAPDAKDALEFYFSDYLKLLYSTGQFISLSLPDIDKEGLRTLIDFSLATSSPNALHIDHVCNMSVDRINEFLTRRWLSLSTQTGTSEVSVSDQLMMSIVEYRSTWLTKHFGIHFHVKFNAPRVAALCSQEVILSLYLEEVSFYQSQDLRGEPHRQYSNWEVAILLTATEVKDAAGKGNGIKLNIQGSRVALNLSLFPGFNESDKEAVRYWDGLIQFILTEYLQILDKAQYNMIYGTVTSDPRAGSPDLVKNDDSMEEGESDDLDDETDLEIWKEAADKGDVQPFDQIIAITQSAINLYFQALWEDTTESKSGSLIRTWEYQEYFRSSFSPVSLRLLSNGSAVVWIQIAEGSLKLLKNKTPNNTFNVEKLRVAFEVDVKMCTHADLTDVGTGWQTRFKNSLALKEYSGNNNMTFNYIYLDFKSTTTNIIEIPTTYEREMLKIKLTGSVVFHAEFYNSMQRWSSESSVKWEVCFSLRFNSDGLRVIQESSSPVITKAMVKGEAPKAGSIDPEALLREKWQSNAINVDGVLADLKAFEGPYRSCYPGMFAYTLAQPVFTRKGDLLFQVEPSSPHGNPVVTKPNTHTVPAASGTRKNGSAAPNAHNNTAPIHAAVTTSKATYVPPVTFIPDEDPAKQTNPSAQPSALTKTPASRPLQSPAVAPPPINHPRTEPPAAAPSFPVSSRSAAPPAATPPSPNYPRTERPAATPTPSNYPRTEPLAATPPSPNHPRKEPPPSPRPRTQSTQGNVLPPARNQPARPPSSLNAPHPSNRTQ</sequence>
<evidence type="ECO:0000313" key="3">
    <source>
        <dbReference type="Proteomes" id="UP000186601"/>
    </source>
</evidence>
<feature type="compositionally biased region" description="Acidic residues" evidence="1">
    <location>
        <begin position="419"/>
        <end position="429"/>
    </location>
</feature>
<gene>
    <name evidence="2" type="ORF">PHLCEN_2v11956</name>
</gene>
<dbReference type="OrthoDB" id="5429442at2759"/>
<dbReference type="PANTHER" id="PTHR24216">
    <property type="entry name" value="PAXILLIN-RELATED"/>
    <property type="match status" value="1"/>
</dbReference>
<dbReference type="PRINTS" id="PR01217">
    <property type="entry name" value="PRICHEXTENSN"/>
</dbReference>
<feature type="region of interest" description="Disordered" evidence="1">
    <location>
        <begin position="733"/>
        <end position="768"/>
    </location>
</feature>
<comment type="caution">
    <text evidence="2">The sequence shown here is derived from an EMBL/GenBank/DDBJ whole genome shotgun (WGS) entry which is preliminary data.</text>
</comment>
<protein>
    <submittedName>
        <fullName evidence="2">Uncharacterized protein</fullName>
    </submittedName>
</protein>
<dbReference type="PANTHER" id="PTHR24216:SF65">
    <property type="entry name" value="PAXILLIN-LIKE PROTEIN 1"/>
    <property type="match status" value="1"/>
</dbReference>
<feature type="region of interest" description="Disordered" evidence="1">
    <location>
        <begin position="409"/>
        <end position="429"/>
    </location>
</feature>
<proteinExistence type="predicted"/>